<name>A0A0E9NMJ1_SAICN</name>
<dbReference type="EMBL" id="BACD03000038">
    <property type="protein sequence ID" value="GAO50886.1"/>
    <property type="molecule type" value="Genomic_DNA"/>
</dbReference>
<proteinExistence type="predicted"/>
<sequence>MLQRPKPAVHGVSQEVYTRNLSTGHDIICIRSKGHSLPVHNERRNPLRKRVSKNAEKAGDSHAILERHLATLTTVYGRLNWDDSHKAEPAASQ</sequence>
<protein>
    <submittedName>
        <fullName evidence="2">Uncharacterized protein</fullName>
    </submittedName>
</protein>
<gene>
    <name evidence="2" type="ORF">G7K_5005-t1</name>
</gene>
<evidence type="ECO:0000313" key="2">
    <source>
        <dbReference type="EMBL" id="GAO50886.1"/>
    </source>
</evidence>
<evidence type="ECO:0000256" key="1">
    <source>
        <dbReference type="SAM" id="MobiDB-lite"/>
    </source>
</evidence>
<keyword evidence="3" id="KW-1185">Reference proteome</keyword>
<reference evidence="2 3" key="3">
    <citation type="journal article" date="2015" name="Genome Announc.">
        <title>Draft Genome Sequence of the Archiascomycetous Yeast Saitoella complicata.</title>
        <authorList>
            <person name="Yamauchi K."/>
            <person name="Kondo S."/>
            <person name="Hamamoto M."/>
            <person name="Takahashi Y."/>
            <person name="Ogura Y."/>
            <person name="Hayashi T."/>
            <person name="Nishida H."/>
        </authorList>
    </citation>
    <scope>NUCLEOTIDE SEQUENCE [LARGE SCALE GENOMIC DNA]</scope>
    <source>
        <strain evidence="2 3">NRRL Y-17804</strain>
    </source>
</reference>
<reference evidence="2 3" key="1">
    <citation type="journal article" date="2011" name="J. Gen. Appl. Microbiol.">
        <title>Draft genome sequencing of the enigmatic yeast Saitoella complicata.</title>
        <authorList>
            <person name="Nishida H."/>
            <person name="Hamamoto M."/>
            <person name="Sugiyama J."/>
        </authorList>
    </citation>
    <scope>NUCLEOTIDE SEQUENCE [LARGE SCALE GENOMIC DNA]</scope>
    <source>
        <strain evidence="2 3">NRRL Y-17804</strain>
    </source>
</reference>
<accession>A0A0E9NMJ1</accession>
<organism evidence="2 3">
    <name type="scientific">Saitoella complicata (strain BCRC 22490 / CBS 7301 / JCM 7358 / NBRC 10748 / NRRL Y-17804)</name>
    <dbReference type="NCBI Taxonomy" id="698492"/>
    <lineage>
        <taxon>Eukaryota</taxon>
        <taxon>Fungi</taxon>
        <taxon>Dikarya</taxon>
        <taxon>Ascomycota</taxon>
        <taxon>Taphrinomycotina</taxon>
        <taxon>Taphrinomycotina incertae sedis</taxon>
        <taxon>Saitoella</taxon>
    </lineage>
</organism>
<comment type="caution">
    <text evidence="2">The sequence shown here is derived from an EMBL/GenBank/DDBJ whole genome shotgun (WGS) entry which is preliminary data.</text>
</comment>
<evidence type="ECO:0000313" key="3">
    <source>
        <dbReference type="Proteomes" id="UP000033140"/>
    </source>
</evidence>
<reference evidence="2 3" key="2">
    <citation type="journal article" date="2014" name="J. Gen. Appl. Microbiol.">
        <title>The early diverging ascomycetous budding yeast Saitoella complicata has three histone deacetylases belonging to the Clr6, Hos2, and Rpd3 lineages.</title>
        <authorList>
            <person name="Nishida H."/>
            <person name="Matsumoto T."/>
            <person name="Kondo S."/>
            <person name="Hamamoto M."/>
            <person name="Yoshikawa H."/>
        </authorList>
    </citation>
    <scope>NUCLEOTIDE SEQUENCE [LARGE SCALE GENOMIC DNA]</scope>
    <source>
        <strain evidence="2 3">NRRL Y-17804</strain>
    </source>
</reference>
<dbReference type="Proteomes" id="UP000033140">
    <property type="component" value="Unassembled WGS sequence"/>
</dbReference>
<feature type="region of interest" description="Disordered" evidence="1">
    <location>
        <begin position="37"/>
        <end position="59"/>
    </location>
</feature>
<dbReference type="AlphaFoldDB" id="A0A0E9NMJ1"/>